<dbReference type="AlphaFoldDB" id="A0A1B8QCU9"/>
<gene>
    <name evidence="1" type="ORF">A9306_08930</name>
</gene>
<proteinExistence type="predicted"/>
<dbReference type="Gene3D" id="3.10.350.10">
    <property type="entry name" value="LysM domain"/>
    <property type="match status" value="1"/>
</dbReference>
<dbReference type="InterPro" id="IPR036779">
    <property type="entry name" value="LysM_dom_sf"/>
</dbReference>
<keyword evidence="2" id="KW-1185">Reference proteome</keyword>
<comment type="caution">
    <text evidence="1">The sequence shown here is derived from an EMBL/GenBank/DDBJ whole genome shotgun (WGS) entry which is preliminary data.</text>
</comment>
<dbReference type="InterPro" id="IPR008861">
    <property type="entry name" value="GpX-like"/>
</dbReference>
<organism evidence="1 2">
    <name type="scientific">Faucicola atlantae</name>
    <dbReference type="NCBI Taxonomy" id="34059"/>
    <lineage>
        <taxon>Bacteria</taxon>
        <taxon>Pseudomonadati</taxon>
        <taxon>Pseudomonadota</taxon>
        <taxon>Gammaproteobacteria</taxon>
        <taxon>Moraxellales</taxon>
        <taxon>Moraxellaceae</taxon>
        <taxon>Faucicola</taxon>
    </lineage>
</organism>
<dbReference type="RefSeq" id="WP_067337475.1">
    <property type="nucleotide sequence ID" value="NZ_LZNA01000042.1"/>
</dbReference>
<sequence length="70" mass="7687">MTDTRQVTSKQGDTLDMICQRYFGYTAAITEQVMSLNPHLRNIAVLASGVSITLPIAPPVQTLPIIALWD</sequence>
<dbReference type="EMBL" id="LZNA01000042">
    <property type="protein sequence ID" value="OBX79126.1"/>
    <property type="molecule type" value="Genomic_DNA"/>
</dbReference>
<name>A0A1B8QCU9_9GAMM</name>
<evidence type="ECO:0000313" key="2">
    <source>
        <dbReference type="Proteomes" id="UP000092616"/>
    </source>
</evidence>
<accession>A0A1B8QCU9</accession>
<evidence type="ECO:0000313" key="1">
    <source>
        <dbReference type="EMBL" id="OBX79126.1"/>
    </source>
</evidence>
<protein>
    <recommendedName>
        <fullName evidence="3">Phage Tail Protein X</fullName>
    </recommendedName>
</protein>
<dbReference type="Pfam" id="PF05489">
    <property type="entry name" value="Phage_tail_X"/>
    <property type="match status" value="1"/>
</dbReference>
<dbReference type="Proteomes" id="UP000092616">
    <property type="component" value="Unassembled WGS sequence"/>
</dbReference>
<reference evidence="1 2" key="1">
    <citation type="submission" date="2016-06" db="EMBL/GenBank/DDBJ databases">
        <title>Draft genome of Moraxella atlantae CCUG 59586.</title>
        <authorList>
            <person name="Salva-Serra F."/>
            <person name="Engstrom-Jakobsson H."/>
            <person name="Thorell K."/>
            <person name="Gonzales-Siles L."/>
            <person name="Karlsson R."/>
            <person name="Boulund F."/>
            <person name="Engstrand L."/>
            <person name="Kristiansson E."/>
            <person name="Moore E."/>
        </authorList>
    </citation>
    <scope>NUCLEOTIDE SEQUENCE [LARGE SCALE GENOMIC DNA]</scope>
    <source>
        <strain evidence="1 2">CCUG 59586</strain>
    </source>
</reference>
<evidence type="ECO:0008006" key="3">
    <source>
        <dbReference type="Google" id="ProtNLM"/>
    </source>
</evidence>